<sequence>MDDGSWAAEWAYATPSEMRSLSAPPQLVETTSEYYSADGTCSDPPASVIYGDSDISAPLSAFRHRVSPRADPYDEWEASLVIAARYWHDPSEGVTSPTLQGASASPPSLTHPIENTALSEDWDAALTSQTHTNSGRLAGAVRDASLSDMNTSSTILVIHGDFTLTVSAQRLLDRGSSLGLLPSAAQKTATDSGEMPTARGTLILKNNGAGYLLDWRPSTLENSQKGSDTTPRLEELVALSEGSSCTANGASSRQPLTGSQKAAALACMPLRRSPASRSVDNAEGGAGETVEAHAAFSGPPWSTTQTAPELDTPPIVPAGSRWSRDGLLGLSVPPISRTTAAVSAAQRKASSAPLLPIMPPRTPLLLPAHPAVLRTRISTTAILRGSCMGQSTLSMDSELDIELPPTVTLAQQRKTQQHESVPPNTATPLAEVVEAQHPSPDRLGSTIHVHAQLPASPPLMETTRLHSGGSDATASWPPLPPPSPPQPSPLLESVKSSYSPWVLLDSISEESSVALSGMVKSLARLVETAEGDAENTVITLRPVSSLMQLQSSMSNSLNVSKTPLHTPKRHGDAIEKDSSSVMSLAEIRDSLLYPQKGDEAQPKKSTRGRHDGSGVARAIPLAISAVASFYDYTNRNDERSVSRYLSGFADGCSPQVPGRAASLNSNGRPSSFFAEDAKGSTANIPGTPPTRTSARLPAGARVEILGEAHEAQQKESGAYDTTCLSETSSPRGETAPNNGEVELIYLEMQPLETINRKLSNEAANKVQTFNMRDEAMKAFPSIPVTEQSSPMGEGAAETADRDSKTKGSKVDALQTGLLRPQRPPQLRAEAPQAASPFRQTGSPSQRKRRVMRLVRGPPPSVKTDAPAPPEARGKPQLTRSLAALRRAGGSHGAARPDAEALFTVEPSEGWPTDMCRLPPSPPARHQEPALRDADTGGSTVLKANKFVGSPAGRTPRVTFSTWDYIVKNEEAGADVNLPTHQRSRLPADDAGAAHNSAVALSTAGTLTEDPTPGVPLGRGDDPSDSCHGRASDGWTLRRDAR</sequence>
<feature type="region of interest" description="Disordered" evidence="1">
    <location>
        <begin position="592"/>
        <end position="613"/>
    </location>
</feature>
<feature type="region of interest" description="Disordered" evidence="1">
    <location>
        <begin position="455"/>
        <end position="491"/>
    </location>
</feature>
<name>A0A0N1HVG9_LEPSE</name>
<dbReference type="Proteomes" id="UP000038009">
    <property type="component" value="Unassembled WGS sequence"/>
</dbReference>
<feature type="compositionally biased region" description="Basic and acidic residues" evidence="1">
    <location>
        <begin position="596"/>
        <end position="612"/>
    </location>
</feature>
<feature type="region of interest" description="Disordered" evidence="1">
    <location>
        <begin position="781"/>
        <end position="876"/>
    </location>
</feature>
<feature type="region of interest" description="Disordered" evidence="1">
    <location>
        <begin position="659"/>
        <end position="694"/>
    </location>
</feature>
<comment type="caution">
    <text evidence="2">The sequence shown here is derived from an EMBL/GenBank/DDBJ whole genome shotgun (WGS) entry which is preliminary data.</text>
</comment>
<dbReference type="AlphaFoldDB" id="A0A0N1HVG9"/>
<protein>
    <submittedName>
        <fullName evidence="2">Uncharacterized protein</fullName>
    </submittedName>
</protein>
<evidence type="ECO:0000313" key="3">
    <source>
        <dbReference type="Proteomes" id="UP000038009"/>
    </source>
</evidence>
<organism evidence="2 3">
    <name type="scientific">Leptomonas seymouri</name>
    <dbReference type="NCBI Taxonomy" id="5684"/>
    <lineage>
        <taxon>Eukaryota</taxon>
        <taxon>Discoba</taxon>
        <taxon>Euglenozoa</taxon>
        <taxon>Kinetoplastea</taxon>
        <taxon>Metakinetoplastina</taxon>
        <taxon>Trypanosomatida</taxon>
        <taxon>Trypanosomatidae</taxon>
        <taxon>Leishmaniinae</taxon>
        <taxon>Leptomonas</taxon>
    </lineage>
</organism>
<feature type="compositionally biased region" description="Polar residues" evidence="1">
    <location>
        <begin position="680"/>
        <end position="693"/>
    </location>
</feature>
<feature type="compositionally biased region" description="Basic and acidic residues" evidence="1">
    <location>
        <begin position="569"/>
        <end position="578"/>
    </location>
</feature>
<feature type="compositionally biased region" description="Basic and acidic residues" evidence="1">
    <location>
        <begin position="1018"/>
        <end position="1041"/>
    </location>
</feature>
<feature type="region of interest" description="Disordered" evidence="1">
    <location>
        <begin position="981"/>
        <end position="1041"/>
    </location>
</feature>
<gene>
    <name evidence="2" type="ORF">ABL78_5242</name>
</gene>
<feature type="compositionally biased region" description="Pro residues" evidence="1">
    <location>
        <begin position="477"/>
        <end position="488"/>
    </location>
</feature>
<dbReference type="OrthoDB" id="10663698at2759"/>
<dbReference type="VEuPathDB" id="TriTrypDB:Lsey_0171_0180"/>
<dbReference type="OMA" id="GHATRIM"/>
<feature type="compositionally biased region" description="Basic and acidic residues" evidence="1">
    <location>
        <begin position="798"/>
        <end position="809"/>
    </location>
</feature>
<keyword evidence="3" id="KW-1185">Reference proteome</keyword>
<dbReference type="EMBL" id="LJSK01000171">
    <property type="protein sequence ID" value="KPI85710.1"/>
    <property type="molecule type" value="Genomic_DNA"/>
</dbReference>
<evidence type="ECO:0000313" key="2">
    <source>
        <dbReference type="EMBL" id="KPI85710.1"/>
    </source>
</evidence>
<accession>A0A0N1HVG9</accession>
<feature type="region of interest" description="Disordered" evidence="1">
    <location>
        <begin position="709"/>
        <end position="738"/>
    </location>
</feature>
<feature type="region of interest" description="Disordered" evidence="1">
    <location>
        <begin position="557"/>
        <end position="579"/>
    </location>
</feature>
<proteinExistence type="predicted"/>
<evidence type="ECO:0000256" key="1">
    <source>
        <dbReference type="SAM" id="MobiDB-lite"/>
    </source>
</evidence>
<feature type="compositionally biased region" description="Polar residues" evidence="1">
    <location>
        <begin position="722"/>
        <end position="737"/>
    </location>
</feature>
<reference evidence="2 3" key="1">
    <citation type="journal article" date="2015" name="PLoS Pathog.">
        <title>Leptomonas seymouri: Adaptations to the Dixenous Life Cycle Analyzed by Genome Sequencing, Transcriptome Profiling and Co-infection with Leishmania donovani.</title>
        <authorList>
            <person name="Kraeva N."/>
            <person name="Butenko A."/>
            <person name="Hlavacova J."/>
            <person name="Kostygov A."/>
            <person name="Myskova J."/>
            <person name="Grybchuk D."/>
            <person name="Lestinova T."/>
            <person name="Votypka J."/>
            <person name="Volf P."/>
            <person name="Opperdoes F."/>
            <person name="Flegontov P."/>
            <person name="Lukes J."/>
            <person name="Yurchenko V."/>
        </authorList>
    </citation>
    <scope>NUCLEOTIDE SEQUENCE [LARGE SCALE GENOMIC DNA]</scope>
    <source>
        <strain evidence="2 3">ATCC 30220</strain>
    </source>
</reference>